<dbReference type="RefSeq" id="WP_184453081.1">
    <property type="nucleotide sequence ID" value="NZ_JACHMK010000001.1"/>
</dbReference>
<protein>
    <submittedName>
        <fullName evidence="1">Uncharacterized protein</fullName>
    </submittedName>
</protein>
<dbReference type="EMBL" id="JACHMK010000001">
    <property type="protein sequence ID" value="MBB6334981.1"/>
    <property type="molecule type" value="Genomic_DNA"/>
</dbReference>
<comment type="caution">
    <text evidence="1">The sequence shown here is derived from an EMBL/GenBank/DDBJ whole genome shotgun (WGS) entry which is preliminary data.</text>
</comment>
<organism evidence="1 2">
    <name type="scientific">Schaalia hyovaginalis</name>
    <dbReference type="NCBI Taxonomy" id="29316"/>
    <lineage>
        <taxon>Bacteria</taxon>
        <taxon>Bacillati</taxon>
        <taxon>Actinomycetota</taxon>
        <taxon>Actinomycetes</taxon>
        <taxon>Actinomycetales</taxon>
        <taxon>Actinomycetaceae</taxon>
        <taxon>Schaalia</taxon>
    </lineage>
</organism>
<gene>
    <name evidence="1" type="ORF">HD592_001546</name>
</gene>
<accession>A0A923E7H6</accession>
<evidence type="ECO:0000313" key="2">
    <source>
        <dbReference type="Proteomes" id="UP000617426"/>
    </source>
</evidence>
<proteinExistence type="predicted"/>
<reference evidence="1" key="1">
    <citation type="submission" date="2020-08" db="EMBL/GenBank/DDBJ databases">
        <title>Sequencing the genomes of 1000 actinobacteria strains.</title>
        <authorList>
            <person name="Klenk H.-P."/>
        </authorList>
    </citation>
    <scope>NUCLEOTIDE SEQUENCE</scope>
    <source>
        <strain evidence="1">DSM 10695</strain>
    </source>
</reference>
<dbReference type="AlphaFoldDB" id="A0A923E7H6"/>
<sequence>MATESVLCCADGHLEELSHYDRAELLVPVKLRKRGWFRWPWDVRWDRLRHRILTPGTEIVWVRITGEIDGVNAALGSGPKGDLIEDRYDVYFNRTDPSFVAKIEQLGLTKTYGDYGAPEWSGMVPASALTRLYARFARLYPAPEECEREFGEAVELVPGDVEASRRIFEEAIRSRPRPAEWEGPYYRPELFGGAESVRAQSWGAPFAEVPCESEEQWRQVLPSRVYWMMRGRRLGDADHSMPGKSGSLVCGACSGLIAAESLWEWTGRLLALSAEADLRIVDDRMIMDGSGPDWRGSDRLLACERCGSFVARVFGQRFADVRGARVAILPCVNGLSVV</sequence>
<dbReference type="Proteomes" id="UP000617426">
    <property type="component" value="Unassembled WGS sequence"/>
</dbReference>
<name>A0A923E7H6_9ACTO</name>
<evidence type="ECO:0000313" key="1">
    <source>
        <dbReference type="EMBL" id="MBB6334981.1"/>
    </source>
</evidence>
<keyword evidence="2" id="KW-1185">Reference proteome</keyword>